<proteinExistence type="inferred from homology"/>
<dbReference type="GO" id="GO:0005739">
    <property type="term" value="C:mitochondrion"/>
    <property type="evidence" value="ECO:0007669"/>
    <property type="project" value="TreeGrafter"/>
</dbReference>
<sequence length="133" mass="15358">MIINNFRTSLKLLPPTGKLVGKDQLGNEYYEGPLNTHSYKKSASRWFKPQKDDDWQQDLPAEWEAWLRGRRKDPPTEEEIRTNLSIAGIKKVKGAEIEAKYKKETSEPEKTSAGFPKLKDYEIEAGQFSDKKK</sequence>
<evidence type="ECO:0000256" key="1">
    <source>
        <dbReference type="ARBA" id="ARBA00007355"/>
    </source>
</evidence>
<dbReference type="GO" id="GO:0045271">
    <property type="term" value="C:respiratory chain complex I"/>
    <property type="evidence" value="ECO:0007669"/>
    <property type="project" value="InterPro"/>
</dbReference>
<dbReference type="GO" id="GO:0032981">
    <property type="term" value="P:mitochondrial respiratory chain complex I assembly"/>
    <property type="evidence" value="ECO:0007669"/>
    <property type="project" value="TreeGrafter"/>
</dbReference>
<dbReference type="AlphaFoldDB" id="A0AAV6TYX9"/>
<dbReference type="InterPro" id="IPR052618">
    <property type="entry name" value="ComplexI_NDUFA12"/>
</dbReference>
<dbReference type="EMBL" id="JAFNEN010000874">
    <property type="protein sequence ID" value="KAG8176499.1"/>
    <property type="molecule type" value="Genomic_DNA"/>
</dbReference>
<name>A0AAV6TYX9_9ARAC</name>
<dbReference type="Proteomes" id="UP000827092">
    <property type="component" value="Unassembled WGS sequence"/>
</dbReference>
<evidence type="ECO:0008006" key="4">
    <source>
        <dbReference type="Google" id="ProtNLM"/>
    </source>
</evidence>
<evidence type="ECO:0000313" key="3">
    <source>
        <dbReference type="Proteomes" id="UP000827092"/>
    </source>
</evidence>
<protein>
    <recommendedName>
        <fullName evidence="4">NADH dehydrogenase [ubiquinone] 1 alpha subcomplex assembly factor 2</fullName>
    </recommendedName>
</protein>
<organism evidence="2 3">
    <name type="scientific">Oedothorax gibbosus</name>
    <dbReference type="NCBI Taxonomy" id="931172"/>
    <lineage>
        <taxon>Eukaryota</taxon>
        <taxon>Metazoa</taxon>
        <taxon>Ecdysozoa</taxon>
        <taxon>Arthropoda</taxon>
        <taxon>Chelicerata</taxon>
        <taxon>Arachnida</taxon>
        <taxon>Araneae</taxon>
        <taxon>Araneomorphae</taxon>
        <taxon>Entelegynae</taxon>
        <taxon>Araneoidea</taxon>
        <taxon>Linyphiidae</taxon>
        <taxon>Erigoninae</taxon>
        <taxon>Oedothorax</taxon>
    </lineage>
</organism>
<keyword evidence="3" id="KW-1185">Reference proteome</keyword>
<gene>
    <name evidence="2" type="ORF">JTE90_024927</name>
</gene>
<reference evidence="2 3" key="1">
    <citation type="journal article" date="2022" name="Nat. Ecol. Evol.">
        <title>A masculinizing supergene underlies an exaggerated male reproductive morph in a spider.</title>
        <authorList>
            <person name="Hendrickx F."/>
            <person name="De Corte Z."/>
            <person name="Sonet G."/>
            <person name="Van Belleghem S.M."/>
            <person name="Kostlbacher S."/>
            <person name="Vangestel C."/>
        </authorList>
    </citation>
    <scope>NUCLEOTIDE SEQUENCE [LARGE SCALE GENOMIC DNA]</scope>
    <source>
        <strain evidence="2">W744_W776</strain>
    </source>
</reference>
<dbReference type="PANTHER" id="PTHR32470:SF2">
    <property type="entry name" value="NADH DEHYDROGENASE [UBIQUINONE] 1 ALPHA SUBCOMPLEX ASSEMBLY FACTOR 2"/>
    <property type="match status" value="1"/>
</dbReference>
<accession>A0AAV6TYX9</accession>
<dbReference type="PANTHER" id="PTHR32470">
    <property type="entry name" value="ADH DEHYDROGENASE [UBIQUINONE] 1 ALPHA SUBCOMPLEX ASSEMBLY FACTOR 2"/>
    <property type="match status" value="1"/>
</dbReference>
<comment type="caution">
    <text evidence="2">The sequence shown here is derived from an EMBL/GenBank/DDBJ whole genome shotgun (WGS) entry which is preliminary data.</text>
</comment>
<dbReference type="InterPro" id="IPR007763">
    <property type="entry name" value="NDUFA12"/>
</dbReference>
<evidence type="ECO:0000313" key="2">
    <source>
        <dbReference type="EMBL" id="KAG8176499.1"/>
    </source>
</evidence>
<dbReference type="Pfam" id="PF05071">
    <property type="entry name" value="NDUFA12"/>
    <property type="match status" value="1"/>
</dbReference>
<comment type="similarity">
    <text evidence="1">Belongs to the complex I NDUFA12 subunit family.</text>
</comment>